<feature type="region of interest" description="Disordered" evidence="2">
    <location>
        <begin position="2222"/>
        <end position="2269"/>
    </location>
</feature>
<feature type="region of interest" description="Disordered" evidence="2">
    <location>
        <begin position="887"/>
        <end position="997"/>
    </location>
</feature>
<evidence type="ECO:0000259" key="3">
    <source>
        <dbReference type="SMART" id="SM00743"/>
    </source>
</evidence>
<accession>W1NZJ5</accession>
<dbReference type="EMBL" id="KI394815">
    <property type="protein sequence ID" value="ERN00774.1"/>
    <property type="molecule type" value="Genomic_DNA"/>
</dbReference>
<dbReference type="CDD" id="cd20403">
    <property type="entry name" value="Tudor_Agenet_FMRP-like_rpt2"/>
    <property type="match status" value="1"/>
</dbReference>
<feature type="compositionally biased region" description="Basic and acidic residues" evidence="2">
    <location>
        <begin position="1887"/>
        <end position="1901"/>
    </location>
</feature>
<dbReference type="STRING" id="13333.W1NZJ5"/>
<feature type="compositionally biased region" description="Polar residues" evidence="2">
    <location>
        <begin position="1108"/>
        <end position="1118"/>
    </location>
</feature>
<organism evidence="4 5">
    <name type="scientific">Amborella trichopoda</name>
    <dbReference type="NCBI Taxonomy" id="13333"/>
    <lineage>
        <taxon>Eukaryota</taxon>
        <taxon>Viridiplantae</taxon>
        <taxon>Streptophyta</taxon>
        <taxon>Embryophyta</taxon>
        <taxon>Tracheophyta</taxon>
        <taxon>Spermatophyta</taxon>
        <taxon>Magnoliopsida</taxon>
        <taxon>Amborellales</taxon>
        <taxon>Amborellaceae</taxon>
        <taxon>Amborella</taxon>
    </lineage>
</organism>
<feature type="compositionally biased region" description="Basic and acidic residues" evidence="2">
    <location>
        <begin position="311"/>
        <end position="331"/>
    </location>
</feature>
<keyword evidence="1" id="KW-0175">Coiled coil</keyword>
<feature type="compositionally biased region" description="Low complexity" evidence="2">
    <location>
        <begin position="1150"/>
        <end position="1165"/>
    </location>
</feature>
<feature type="region of interest" description="Disordered" evidence="2">
    <location>
        <begin position="1614"/>
        <end position="1636"/>
    </location>
</feature>
<reference evidence="5" key="1">
    <citation type="journal article" date="2013" name="Science">
        <title>The Amborella genome and the evolution of flowering plants.</title>
        <authorList>
            <consortium name="Amborella Genome Project"/>
        </authorList>
    </citation>
    <scope>NUCLEOTIDE SEQUENCE [LARGE SCALE GENOMIC DNA]</scope>
</reference>
<feature type="region of interest" description="Disordered" evidence="2">
    <location>
        <begin position="2001"/>
        <end position="2205"/>
    </location>
</feature>
<feature type="region of interest" description="Disordered" evidence="2">
    <location>
        <begin position="640"/>
        <end position="694"/>
    </location>
</feature>
<feature type="compositionally biased region" description="Polar residues" evidence="2">
    <location>
        <begin position="1300"/>
        <end position="1309"/>
    </location>
</feature>
<dbReference type="Pfam" id="PF05641">
    <property type="entry name" value="Agenet"/>
    <property type="match status" value="1"/>
</dbReference>
<dbReference type="OMA" id="HSTPECS"/>
<sequence length="2269" mass="243640">MNPPMLGRFRVSVIDSPDFVSIWSQVEDAFDAVSFHLIALNAHLAVRSITGGSSMDTLMDYDDNEFQSQDIEPLSDDNTKFPSGLRSYTLPKFDLDEPLHVRFDSLGEAGVLLGIQNQTEDHWIEAFPRGNSGIVLDPVSQGIEFSSGTAESCPISRHNDVWSEATSSESVEMLLNSVKQDEVITKTHIVDESDACDKLGILENKMDTTLSCDDSSPSNLGVVLDADPTDGGKHPKMIAVDTLENAAHFGSLMETCNEEKFKDETSTGEGTTYDCKNGDHFENVRTVGESSVKNVQPDSLYPNLTDVHGEIGTKEQQKDDVPKDDQREKPTGIHSVDSANGAGTSCLVSKADSPNKQKTQEEEVPVCLNDSHTSTSNDIVVREQMRSECLENISGADFIPNIPETIVTGHSLRSSEMHDLSGVAVDVSNSMHEKALEMFDRREADVGIGAVVGITHLDAVVRERGSALMSSKVIEGVDDDGGRAYNEGRSGQCEIEMANPLISQKSETDIISTVSGRVIDGFISKSSGAVGGLSETARDSATDKTSEEVQLMVPEKINISDKDPLEKQEVGSSRSHNVGKEINGKAQESSPIPGPPNLQGDDVRQQIQHCDGTEPPDSVAAQFSCPVQNSSIIECQSEFKSTEANTDTQENESEKQGASVINAEIVEEKDGPRISAESSLGLHEETSPEPLGKATTCAEVSDKGQGIHEKHESNPTVAKYSNFSILSTSTEGNVVSATCSAVVEAQSELQVESGGSSGAGLTNLVLAAGVKPTDVKARSSEPDNAMNAEAKELEDGIDIGASLERDCGSPIVISSNEPCHSEMECQEGDKEYLDQNARLSGDTPGVSNRVDRQGSKNELNSQNAGENDALETDKSFTFELGSLASRETNSPMSISGSFVTDTNGKGWKPFPSVQPVDSYQVTPLPSQTEHKVSDGNSRGKLPISEGQKGSKVSKESNVTVDGSALRSKIEKSEGQPVKSTTTLKKAPPSTPAKSVGEAFSRSVQVEEVPRHASLEGSSTKLSCVTTVQASNLPDLNALAVPASALFQQPFTDSQQVQLRAQIFVYGSLIQGLAPDEACMISAFADSGRDGGRGVWENVWRTAVERCQNQKSPSNNLETPLSARSGFRPNELVSRSPILQNKALGTPAGRSTSKSSPPSSILTPSVSLSSPVWNISAPSREGLQATNLPRAQHMDPIQTIPAMHLYQSPHIRHFVGSPSPWSTQSPSPGSWLVPSQTSNVDCAVQYPTVESIQMTPPRDLPSGARSQAVHLAPPSPLGPTAASALVTSTTSISSEARRKTANSLKNTPQEPKSRKKKKGSVPDSPIQVSIAELGADTSVTKQLPFAMASPPLPSIVSTKPPVSKASCAPTSSPVLPTNFQVLSGGNNEQRVTLSEETSTRLEQAKQQAEEASAQAASAVRHSQGIWNQLGVQKSLALVSDAEVKVASAAVAAAAAASVAKAAAAAAKVACEAALQAKLMADEALTANKTGNVEIGLPESKKNSKGKKASTSSSIIALAREAARKRVEAASAAAKRAENLDAVVKAAELAAEAVSQAGAVIAMGDPIPLTLRELFEAGPDGYWKLQNPSGDFTKKAANLQIECGGSAEILNEQVSGKDGLGQDKEGSAPSGEELSGQAVEKQGEVGNGVHQNAATVENGFGGQWRRKNLDVSKTLRVAPELQSDSRVVSSAMKSADAERPLKLPALKENNIKEGSLVEVVSDEEGLRGVWFSAKVQSIKDGKAFICYTELLNDEGSDHLKEWITLESESDKPPRVRLAHPVTALKFEGTRKRRRAAMGNYVWTVGDRVDVWMRDGWWEGIVTEKFKEDESKLSVHFPAEGDSSVVKTWNLRPSLVWKDSHWVEWSHSNEDEQWTKEDVTQIREKRQKLGHPELDPETEARGTEKAPNYLYTEDPKKPQNLRSLPLSAKDKLFDVGKSSREGNPSGEMRVKRKGLQKEGSKVVFGVPKPGKKRKFMDVSKHYVSERSGKLPERNDSVKFLKYLIPQGSRGATRGSSKVDVKAKQAVDPKSKEVKIEKAQRIPNRNRSEKNGSSLSTSTETTSVDPLLNSRGPLTTDNNNKVDKQQTPEVGSLPNVTRDVPVLFSSMEHSLQAPSRSKSSTIMEREQVPKGKHLPSADKLNAEEDKSADASAHGKPASDLEPRRSNRRIQPTSRLLEGLQSTPSIPKAPTTASHDRGHKNHNRPASSSLKVYKIVVQPTRLQLASPIERSRVTRSSPSGLGQGLAMVDKRMTRGSIHPVGSVRGKEKTGGKVG</sequence>
<dbReference type="InterPro" id="IPR008395">
    <property type="entry name" value="Agenet-like_dom"/>
</dbReference>
<feature type="compositionally biased region" description="Basic and acidic residues" evidence="2">
    <location>
        <begin position="2013"/>
        <end position="2046"/>
    </location>
</feature>
<feature type="compositionally biased region" description="Basic and acidic residues" evidence="2">
    <location>
        <begin position="2259"/>
        <end position="2269"/>
    </location>
</feature>
<feature type="compositionally biased region" description="Polar residues" evidence="2">
    <location>
        <begin position="337"/>
        <end position="352"/>
    </location>
</feature>
<name>W1NZJ5_AMBTC</name>
<dbReference type="eggNOG" id="KOG1181">
    <property type="taxonomic scope" value="Eukaryota"/>
</dbReference>
<feature type="region of interest" description="Disordered" evidence="2">
    <location>
        <begin position="1252"/>
        <end position="1324"/>
    </location>
</feature>
<dbReference type="PANTHER" id="PTHR48429">
    <property type="entry name" value="AGENET DOMAIN-CONTAINING PROTEIN"/>
    <property type="match status" value="1"/>
</dbReference>
<dbReference type="SMART" id="SM00743">
    <property type="entry name" value="Agenet"/>
    <property type="match status" value="2"/>
</dbReference>
<feature type="coiled-coil region" evidence="1">
    <location>
        <begin position="1390"/>
        <end position="1420"/>
    </location>
</feature>
<feature type="region of interest" description="Disordered" evidence="2">
    <location>
        <begin position="837"/>
        <end position="872"/>
    </location>
</feature>
<feature type="compositionally biased region" description="Low complexity" evidence="2">
    <location>
        <begin position="1279"/>
        <end position="1293"/>
    </location>
</feature>
<evidence type="ECO:0000313" key="5">
    <source>
        <dbReference type="Proteomes" id="UP000017836"/>
    </source>
</evidence>
<feature type="region of interest" description="Disordered" evidence="2">
    <location>
        <begin position="1883"/>
        <end position="1919"/>
    </location>
</feature>
<proteinExistence type="predicted"/>
<feature type="region of interest" description="Disordered" evidence="2">
    <location>
        <begin position="1932"/>
        <end position="1953"/>
    </location>
</feature>
<evidence type="ECO:0000256" key="2">
    <source>
        <dbReference type="SAM" id="MobiDB-lite"/>
    </source>
</evidence>
<feature type="region of interest" description="Disordered" evidence="2">
    <location>
        <begin position="1138"/>
        <end position="1165"/>
    </location>
</feature>
<keyword evidence="5" id="KW-1185">Reference proteome</keyword>
<evidence type="ECO:0000313" key="4">
    <source>
        <dbReference type="EMBL" id="ERN00774.1"/>
    </source>
</evidence>
<feature type="compositionally biased region" description="Polar residues" evidence="2">
    <location>
        <begin position="2103"/>
        <end position="2118"/>
    </location>
</feature>
<protein>
    <recommendedName>
        <fullName evidence="3">Agenet domain-containing protein</fullName>
    </recommendedName>
</protein>
<feature type="domain" description="Agenet" evidence="3">
    <location>
        <begin position="1707"/>
        <end position="1776"/>
    </location>
</feature>
<feature type="compositionally biased region" description="Basic and acidic residues" evidence="2">
    <location>
        <begin position="558"/>
        <end position="569"/>
    </location>
</feature>
<feature type="compositionally biased region" description="Polar residues" evidence="2">
    <location>
        <begin position="887"/>
        <end position="903"/>
    </location>
</feature>
<dbReference type="Gramene" id="ERN00774">
    <property type="protein sequence ID" value="ERN00774"/>
    <property type="gene ID" value="AMTR_s00106p00148070"/>
</dbReference>
<dbReference type="InterPro" id="IPR014002">
    <property type="entry name" value="Agenet_dom_plant"/>
</dbReference>
<feature type="domain" description="Agenet" evidence="3">
    <location>
        <begin position="1798"/>
        <end position="1856"/>
    </location>
</feature>
<evidence type="ECO:0000256" key="1">
    <source>
        <dbReference type="SAM" id="Coils"/>
    </source>
</evidence>
<dbReference type="HOGENOM" id="CLU_001532_1_0_1"/>
<feature type="region of interest" description="Disordered" evidence="2">
    <location>
        <begin position="557"/>
        <end position="602"/>
    </location>
</feature>
<gene>
    <name evidence="4" type="ORF">AMTR_s00106p00148070</name>
</gene>
<dbReference type="PANTHER" id="PTHR48429:SF1">
    <property type="entry name" value="AGENET DOMAIN-CONTAINING PROTEIN"/>
    <property type="match status" value="1"/>
</dbReference>
<feature type="region of interest" description="Disordered" evidence="2">
    <location>
        <begin position="311"/>
        <end position="370"/>
    </location>
</feature>
<feature type="compositionally biased region" description="Polar residues" evidence="2">
    <location>
        <begin position="2164"/>
        <end position="2180"/>
    </location>
</feature>
<dbReference type="Proteomes" id="UP000017836">
    <property type="component" value="Unassembled WGS sequence"/>
</dbReference>
<feature type="compositionally biased region" description="Polar residues" evidence="2">
    <location>
        <begin position="856"/>
        <end position="865"/>
    </location>
</feature>
<feature type="region of interest" description="Disordered" evidence="2">
    <location>
        <begin position="1108"/>
        <end position="1127"/>
    </location>
</feature>
<feature type="compositionally biased region" description="Low complexity" evidence="2">
    <location>
        <begin position="2049"/>
        <end position="2059"/>
    </location>
</feature>
<feature type="compositionally biased region" description="Polar residues" evidence="2">
    <location>
        <begin position="915"/>
        <end position="927"/>
    </location>
</feature>
<dbReference type="CDD" id="cd20405">
    <property type="entry name" value="Tudor_Agenet_AtDUF_rpt1_3"/>
    <property type="match status" value="1"/>
</dbReference>
<dbReference type="InterPro" id="IPR055274">
    <property type="entry name" value="SWO1"/>
</dbReference>